<dbReference type="Proteomes" id="UP000287033">
    <property type="component" value="Unassembled WGS sequence"/>
</dbReference>
<proteinExistence type="inferred from homology"/>
<sequence length="873" mass="96937">MKFTNLMAKALYDNKAETPDELEFRKGDILTVIERNVKGNEGWWRCSLHGRQGIAPGNRLQLLTGSQYDIPSLYLPPYSSQSRPSQQNIYQTPKQKHQNLTSTPSSGSKDNVYQVPSMSQSHSQIYQVPMSSAEFHGNMGLAHPNHASTLPRMGQAPLLNSMSGPYADAYDIPPSYAPGIQHRQMYGSPGPARKFSMFQTEAEKSLIQQLYDIPLSLERPRAAVSQQVYDVPPSVCRDGPNRESNYDIPVSYGGEPQRLSVGPYCTLPAPRKLSWDPADASRAAKAELYDVPLSRDGAAVPRKALYDVPPTTGGAGGWGPPDHGTLPARLQDPGTARQALYDVPPAAAAAAQRSLYDVPPARERADPNRRLSKFPEVYDVPVSAARLGPDPAHHNVYDLPRLSPGGAGGARSPAEPVYDVPPQVSRDGQASREEKEPGPQAQAQAQAQAQPGPAVPDTAREITLDVEMAVGRLVQLQQQVADSVGSIMVFVSSRWRQLSLLEENLGQIRSAAGQVMKSLGALMDFVRGVKVNATRLTDGNLQNRLYKQLLILEDSYQIMVETCQALGTSDWSLDVLVVSDPQANPDDLDRFIMVTRTVPDDVKRLASIIIANSKLLFNQVAGRKERRCQQPSPSTPGKPQSTSDNQPRPQRKTNGLSIKHKAPLPTPPRKEHNSKPSNLLIAKQTHIEDCDYVQLQRKEEFKRQEQKKESIKHQERETFKQKKLLLERKMTEEKIRKPRDGSIKELKETQSLTSGNDQCRMFFNALQKAIIVFTNNVNENQSSEVLIKNSKVVIMIGQKLVDLLCRETEQKNVHKEMLSRSNQFCGWMKKVAMATKNAVMQPNPTALQEMKDQVAELSQQAEQLRLLLEQATS</sequence>
<feature type="region of interest" description="Disordered" evidence="10">
    <location>
        <begin position="75"/>
        <end position="118"/>
    </location>
</feature>
<evidence type="ECO:0000256" key="10">
    <source>
        <dbReference type="SAM" id="MobiDB-lite"/>
    </source>
</evidence>
<dbReference type="EMBL" id="BEZZ01000388">
    <property type="protein sequence ID" value="GCC31800.1"/>
    <property type="molecule type" value="Genomic_DNA"/>
</dbReference>
<name>A0A401SN36_CHIPU</name>
<feature type="region of interest" description="Disordered" evidence="10">
    <location>
        <begin position="352"/>
        <end position="372"/>
    </location>
</feature>
<comment type="similarity">
    <text evidence="3">Belongs to the CAS family.</text>
</comment>
<dbReference type="AlphaFoldDB" id="A0A401SN36"/>
<dbReference type="PANTHER" id="PTHR10654">
    <property type="entry name" value="CAS SCAFFOLDING PROTEIN"/>
    <property type="match status" value="1"/>
</dbReference>
<keyword evidence="5" id="KW-0963">Cytoplasm</keyword>
<evidence type="ECO:0000256" key="5">
    <source>
        <dbReference type="ARBA" id="ARBA00022490"/>
    </source>
</evidence>
<keyword evidence="6" id="KW-0597">Phosphoprotein</keyword>
<dbReference type="GO" id="GO:0016477">
    <property type="term" value="P:cell migration"/>
    <property type="evidence" value="ECO:0007669"/>
    <property type="project" value="TreeGrafter"/>
</dbReference>
<dbReference type="GO" id="GO:0005925">
    <property type="term" value="C:focal adhesion"/>
    <property type="evidence" value="ECO:0007669"/>
    <property type="project" value="UniProtKB-SubCell"/>
</dbReference>
<evidence type="ECO:0000256" key="9">
    <source>
        <dbReference type="PROSITE-ProRule" id="PRU00192"/>
    </source>
</evidence>
<protein>
    <recommendedName>
        <fullName evidence="11">SH3 domain-containing protein</fullName>
    </recommendedName>
</protein>
<dbReference type="Pfam" id="PF12026">
    <property type="entry name" value="CAS_C"/>
    <property type="match status" value="1"/>
</dbReference>
<reference evidence="12 13" key="1">
    <citation type="journal article" date="2018" name="Nat. Ecol. Evol.">
        <title>Shark genomes provide insights into elasmobranch evolution and the origin of vertebrates.</title>
        <authorList>
            <person name="Hara Y"/>
            <person name="Yamaguchi K"/>
            <person name="Onimaru K"/>
            <person name="Kadota M"/>
            <person name="Koyanagi M"/>
            <person name="Keeley SD"/>
            <person name="Tatsumi K"/>
            <person name="Tanaka K"/>
            <person name="Motone F"/>
            <person name="Kageyama Y"/>
            <person name="Nozu R"/>
            <person name="Adachi N"/>
            <person name="Nishimura O"/>
            <person name="Nakagawa R"/>
            <person name="Tanegashima C"/>
            <person name="Kiyatake I"/>
            <person name="Matsumoto R"/>
            <person name="Murakumo K"/>
            <person name="Nishida K"/>
            <person name="Terakita A"/>
            <person name="Kuratani S"/>
            <person name="Sato K"/>
            <person name="Hyodo S Kuraku.S."/>
        </authorList>
    </citation>
    <scope>NUCLEOTIDE SEQUENCE [LARGE SCALE GENOMIC DNA]</scope>
</reference>
<dbReference type="OrthoDB" id="5983572at2759"/>
<dbReference type="Pfam" id="PF00018">
    <property type="entry name" value="SH3_1"/>
    <property type="match status" value="1"/>
</dbReference>
<evidence type="ECO:0000256" key="8">
    <source>
        <dbReference type="ARBA" id="ARBA00022949"/>
    </source>
</evidence>
<dbReference type="InterPro" id="IPR021901">
    <property type="entry name" value="CAS_C"/>
</dbReference>
<dbReference type="Pfam" id="PF08824">
    <property type="entry name" value="Serine_rich"/>
    <property type="match status" value="1"/>
</dbReference>
<dbReference type="SUPFAM" id="SSF50044">
    <property type="entry name" value="SH3-domain"/>
    <property type="match status" value="1"/>
</dbReference>
<dbReference type="PRINTS" id="PR00452">
    <property type="entry name" value="SH3DOMAIN"/>
</dbReference>
<dbReference type="InterPro" id="IPR038319">
    <property type="entry name" value="Serine_rich_sf"/>
</dbReference>
<evidence type="ECO:0000256" key="7">
    <source>
        <dbReference type="ARBA" id="ARBA00022889"/>
    </source>
</evidence>
<organism evidence="12 13">
    <name type="scientific">Chiloscyllium punctatum</name>
    <name type="common">Brownbanded bambooshark</name>
    <name type="synonym">Hemiscyllium punctatum</name>
    <dbReference type="NCBI Taxonomy" id="137246"/>
    <lineage>
        <taxon>Eukaryota</taxon>
        <taxon>Metazoa</taxon>
        <taxon>Chordata</taxon>
        <taxon>Craniata</taxon>
        <taxon>Vertebrata</taxon>
        <taxon>Chondrichthyes</taxon>
        <taxon>Elasmobranchii</taxon>
        <taxon>Galeomorphii</taxon>
        <taxon>Galeoidea</taxon>
        <taxon>Orectolobiformes</taxon>
        <taxon>Hemiscylliidae</taxon>
        <taxon>Chiloscyllium</taxon>
    </lineage>
</organism>
<feature type="compositionally biased region" description="Polar residues" evidence="10">
    <location>
        <begin position="88"/>
        <end position="118"/>
    </location>
</feature>
<dbReference type="InterPro" id="IPR001452">
    <property type="entry name" value="SH3_domain"/>
</dbReference>
<dbReference type="InterPro" id="IPR037362">
    <property type="entry name" value="CAS_fam"/>
</dbReference>
<dbReference type="FunFam" id="1.20.120.830:FF:000001">
    <property type="entry name" value="BCAR1 scaffold protein, Cas family member"/>
    <property type="match status" value="1"/>
</dbReference>
<keyword evidence="8" id="KW-0965">Cell junction</keyword>
<feature type="compositionally biased region" description="Low complexity" evidence="10">
    <location>
        <begin position="438"/>
        <end position="452"/>
    </location>
</feature>
<feature type="compositionally biased region" description="Low complexity" evidence="10">
    <location>
        <begin position="399"/>
        <end position="414"/>
    </location>
</feature>
<evidence type="ECO:0000259" key="11">
    <source>
        <dbReference type="PROSITE" id="PS50002"/>
    </source>
</evidence>
<keyword evidence="13" id="KW-1185">Reference proteome</keyword>
<accession>A0A401SN36</accession>
<evidence type="ECO:0000256" key="2">
    <source>
        <dbReference type="ARBA" id="ARBA00004496"/>
    </source>
</evidence>
<feature type="region of interest" description="Disordered" evidence="10">
    <location>
        <begin position="622"/>
        <end position="675"/>
    </location>
</feature>
<evidence type="ECO:0000256" key="4">
    <source>
        <dbReference type="ARBA" id="ARBA00022443"/>
    </source>
</evidence>
<dbReference type="SMART" id="SM00326">
    <property type="entry name" value="SH3"/>
    <property type="match status" value="1"/>
</dbReference>
<dbReference type="InterPro" id="IPR036028">
    <property type="entry name" value="SH3-like_dom_sf"/>
</dbReference>
<feature type="compositionally biased region" description="Basic and acidic residues" evidence="10">
    <location>
        <begin position="360"/>
        <end position="369"/>
    </location>
</feature>
<dbReference type="GO" id="GO:0007169">
    <property type="term" value="P:cell surface receptor protein tyrosine kinase signaling pathway"/>
    <property type="evidence" value="ECO:0007669"/>
    <property type="project" value="TreeGrafter"/>
</dbReference>
<evidence type="ECO:0000313" key="13">
    <source>
        <dbReference type="Proteomes" id="UP000287033"/>
    </source>
</evidence>
<keyword evidence="7" id="KW-0130">Cell adhesion</keyword>
<gene>
    <name evidence="12" type="ORF">chiPu_0010261</name>
</gene>
<dbReference type="InterPro" id="IPR014928">
    <property type="entry name" value="Serine_rich_dom"/>
</dbReference>
<comment type="caution">
    <text evidence="12">The sequence shown here is derived from an EMBL/GenBank/DDBJ whole genome shotgun (WGS) entry which is preliminary data.</text>
</comment>
<dbReference type="PROSITE" id="PS50002">
    <property type="entry name" value="SH3"/>
    <property type="match status" value="1"/>
</dbReference>
<feature type="compositionally biased region" description="Low complexity" evidence="10">
    <location>
        <begin position="75"/>
        <end position="87"/>
    </location>
</feature>
<dbReference type="STRING" id="137246.A0A401SN36"/>
<feature type="compositionally biased region" description="Polar residues" evidence="10">
    <location>
        <begin position="629"/>
        <end position="656"/>
    </location>
</feature>
<dbReference type="GO" id="GO:0005737">
    <property type="term" value="C:cytoplasm"/>
    <property type="evidence" value="ECO:0007669"/>
    <property type="project" value="UniProtKB-SubCell"/>
</dbReference>
<keyword evidence="4 9" id="KW-0728">SH3 domain</keyword>
<dbReference type="Gene3D" id="2.30.30.40">
    <property type="entry name" value="SH3 Domains"/>
    <property type="match status" value="1"/>
</dbReference>
<dbReference type="FunFam" id="2.30.30.40:FF:000009">
    <property type="entry name" value="Breast cancer anti-estrogen resistance 1"/>
    <property type="match status" value="1"/>
</dbReference>
<dbReference type="PANTHER" id="PTHR10654:SF19">
    <property type="entry name" value="CAS SCAFFOLDING PROTEIN FAMILY MEMBER 4"/>
    <property type="match status" value="1"/>
</dbReference>
<dbReference type="GO" id="GO:0005886">
    <property type="term" value="C:plasma membrane"/>
    <property type="evidence" value="ECO:0007669"/>
    <property type="project" value="TreeGrafter"/>
</dbReference>
<dbReference type="GO" id="GO:0007155">
    <property type="term" value="P:cell adhesion"/>
    <property type="evidence" value="ECO:0007669"/>
    <property type="project" value="UniProtKB-KW"/>
</dbReference>
<dbReference type="Gene3D" id="1.20.120.830">
    <property type="entry name" value="Serine-rich domain"/>
    <property type="match status" value="1"/>
</dbReference>
<comment type="subcellular location">
    <subcellularLocation>
        <location evidence="1">Cell junction</location>
        <location evidence="1">Focal adhesion</location>
    </subcellularLocation>
    <subcellularLocation>
        <location evidence="2">Cytoplasm</location>
    </subcellularLocation>
</comment>
<dbReference type="Gene3D" id="1.20.120.230">
    <property type="entry name" value="Alpha-catenin/vinculin-like"/>
    <property type="match status" value="1"/>
</dbReference>
<evidence type="ECO:0000256" key="1">
    <source>
        <dbReference type="ARBA" id="ARBA00004246"/>
    </source>
</evidence>
<feature type="domain" description="SH3" evidence="11">
    <location>
        <begin position="3"/>
        <end position="65"/>
    </location>
</feature>
<evidence type="ECO:0000256" key="6">
    <source>
        <dbReference type="ARBA" id="ARBA00022553"/>
    </source>
</evidence>
<dbReference type="CDD" id="cd11844">
    <property type="entry name" value="SH3_CAS"/>
    <property type="match status" value="1"/>
</dbReference>
<evidence type="ECO:0000313" key="12">
    <source>
        <dbReference type="EMBL" id="GCC31800.1"/>
    </source>
</evidence>
<dbReference type="OMA" id="TYERMDM"/>
<dbReference type="CDD" id="cd11549">
    <property type="entry name" value="Serine_rich_CAS"/>
    <property type="match status" value="1"/>
</dbReference>
<evidence type="ECO:0000256" key="3">
    <source>
        <dbReference type="ARBA" id="ARBA00007848"/>
    </source>
</evidence>
<feature type="region of interest" description="Disordered" evidence="10">
    <location>
        <begin position="389"/>
        <end position="456"/>
    </location>
</feature>